<dbReference type="Proteomes" id="UP001638806">
    <property type="component" value="Unassembled WGS sequence"/>
</dbReference>
<dbReference type="EMBL" id="JBGNUJ010000012">
    <property type="protein sequence ID" value="KAL3952756.1"/>
    <property type="molecule type" value="Genomic_DNA"/>
</dbReference>
<name>A0ACC4D8R4_PURLI</name>
<gene>
    <name evidence="1" type="ORF">ACCO45_012699</name>
</gene>
<comment type="caution">
    <text evidence="1">The sequence shown here is derived from an EMBL/GenBank/DDBJ whole genome shotgun (WGS) entry which is preliminary data.</text>
</comment>
<organism evidence="1 2">
    <name type="scientific">Purpureocillium lilacinum</name>
    <name type="common">Paecilomyces lilacinus</name>
    <dbReference type="NCBI Taxonomy" id="33203"/>
    <lineage>
        <taxon>Eukaryota</taxon>
        <taxon>Fungi</taxon>
        <taxon>Dikarya</taxon>
        <taxon>Ascomycota</taxon>
        <taxon>Pezizomycotina</taxon>
        <taxon>Sordariomycetes</taxon>
        <taxon>Hypocreomycetidae</taxon>
        <taxon>Hypocreales</taxon>
        <taxon>Ophiocordycipitaceae</taxon>
        <taxon>Purpureocillium</taxon>
    </lineage>
</organism>
<sequence length="103" mass="11221">MPEKREAPTEAPGDEHLDTSASMSDIVLESPERCGDARVMPCKTPKTVQQAPSDEHSDTLDSMMALASELGGQKRHEESKAMCQVIKDRQQVLCGTHPDTATN</sequence>
<reference evidence="1" key="1">
    <citation type="submission" date="2024-12" db="EMBL/GenBank/DDBJ databases">
        <title>Comparative genomics and development of molecular markers within Purpureocillium lilacinum and among Purpureocillium species.</title>
        <authorList>
            <person name="Yeh Z.-Y."/>
            <person name="Ni N.-T."/>
            <person name="Lo P.-H."/>
            <person name="Mushyakhwo K."/>
            <person name="Lin C.-F."/>
            <person name="Nai Y.-S."/>
        </authorList>
    </citation>
    <scope>NUCLEOTIDE SEQUENCE</scope>
    <source>
        <strain evidence="1">NCHU-NPUST-175</strain>
    </source>
</reference>
<protein>
    <submittedName>
        <fullName evidence="1">Uncharacterized protein</fullName>
    </submittedName>
</protein>
<keyword evidence="2" id="KW-1185">Reference proteome</keyword>
<evidence type="ECO:0000313" key="1">
    <source>
        <dbReference type="EMBL" id="KAL3952756.1"/>
    </source>
</evidence>
<proteinExistence type="predicted"/>
<accession>A0ACC4D8R4</accession>
<evidence type="ECO:0000313" key="2">
    <source>
        <dbReference type="Proteomes" id="UP001638806"/>
    </source>
</evidence>